<dbReference type="InterPro" id="IPR029069">
    <property type="entry name" value="HotDog_dom_sf"/>
</dbReference>
<dbReference type="Gene3D" id="3.10.129.10">
    <property type="entry name" value="Hotdog Thioesterase"/>
    <property type="match status" value="1"/>
</dbReference>
<evidence type="ECO:0000313" key="3">
    <source>
        <dbReference type="Proteomes" id="UP000014065"/>
    </source>
</evidence>
<keyword evidence="3" id="KW-1185">Reference proteome</keyword>
<dbReference type="SUPFAM" id="SSF54637">
    <property type="entry name" value="Thioesterase/thiol ester dehydrase-isomerase"/>
    <property type="match status" value="1"/>
</dbReference>
<organism evidence="2 3">
    <name type="scientific">Candidatus Nitrosarchaeum limnium BG20</name>
    <dbReference type="NCBI Taxonomy" id="859192"/>
    <lineage>
        <taxon>Archaea</taxon>
        <taxon>Nitrososphaerota</taxon>
        <taxon>Nitrososphaeria</taxon>
        <taxon>Nitrosopumilales</taxon>
        <taxon>Nitrosopumilaceae</taxon>
        <taxon>Nitrosarchaeum</taxon>
    </lineage>
</organism>
<dbReference type="PANTHER" id="PTHR43437:SF3">
    <property type="entry name" value="HYDROXYACYL-THIOESTER DEHYDRATASE TYPE 2, MITOCHONDRIAL"/>
    <property type="match status" value="1"/>
</dbReference>
<accession>S2E1Z0</accession>
<proteinExistence type="predicted"/>
<dbReference type="OrthoDB" id="51509at2157"/>
<dbReference type="GO" id="GO:0019171">
    <property type="term" value="F:(3R)-hydroxyacyl-[acyl-carrier-protein] dehydratase activity"/>
    <property type="evidence" value="ECO:0007669"/>
    <property type="project" value="TreeGrafter"/>
</dbReference>
<dbReference type="RefSeq" id="WP_010192674.1">
    <property type="nucleotide sequence ID" value="NZ_AHJG01000193.1"/>
</dbReference>
<name>S2E1Z0_9ARCH</name>
<dbReference type="CDD" id="cd03449">
    <property type="entry name" value="R_hydratase"/>
    <property type="match status" value="1"/>
</dbReference>
<dbReference type="Pfam" id="PF01575">
    <property type="entry name" value="MaoC_dehydratas"/>
    <property type="match status" value="1"/>
</dbReference>
<dbReference type="EMBL" id="AHJG01000193">
    <property type="protein sequence ID" value="EPA05355.1"/>
    <property type="molecule type" value="Genomic_DNA"/>
</dbReference>
<dbReference type="InterPro" id="IPR050965">
    <property type="entry name" value="UPF0336/Enoyl-CoA_hydratase"/>
</dbReference>
<sequence>MTEYTFDEIVVDMKTKFTIKIEESIVNEFAKITGDYNSLHMDEEYAAKTKFGKRICHGMLLSSFFSRLVGMYIPGKNALYFSQTLNFQAPCFIGDIITIEGKVIEKSQSTKIITIKTTAHNQTGKCLVDGIAKVIVRESIK</sequence>
<evidence type="ECO:0000313" key="2">
    <source>
        <dbReference type="EMBL" id="EPA05355.1"/>
    </source>
</evidence>
<reference evidence="2 3" key="1">
    <citation type="journal article" date="2012" name="J. Bacteriol.">
        <title>Genome Sequence of "Candidatus Nitrosoarchaeum limnia" BG20, a Low-Salinity Ammonia-Oxidizing Archaeon from the San Francisco Bay Estuary.</title>
        <authorList>
            <person name="Mosier A.C."/>
            <person name="Allen E.E."/>
            <person name="Kim M."/>
            <person name="Ferriera S."/>
            <person name="Francis C.A."/>
        </authorList>
    </citation>
    <scope>NUCLEOTIDE SEQUENCE [LARGE SCALE GENOMIC DNA]</scope>
    <source>
        <strain evidence="2 3">BG20</strain>
    </source>
</reference>
<evidence type="ECO:0000259" key="1">
    <source>
        <dbReference type="Pfam" id="PF01575"/>
    </source>
</evidence>
<feature type="domain" description="MaoC-like" evidence="1">
    <location>
        <begin position="14"/>
        <end position="119"/>
    </location>
</feature>
<dbReference type="InterPro" id="IPR002539">
    <property type="entry name" value="MaoC-like_dom"/>
</dbReference>
<comment type="caution">
    <text evidence="2">The sequence shown here is derived from an EMBL/GenBank/DDBJ whole genome shotgun (WGS) entry which is preliminary data.</text>
</comment>
<dbReference type="AlphaFoldDB" id="S2E1Z0"/>
<protein>
    <submittedName>
        <fullName evidence="2">MaoC-like protein</fullName>
    </submittedName>
</protein>
<gene>
    <name evidence="2" type="primary">maoC</name>
    <name evidence="2" type="ORF">BG20_I0168</name>
</gene>
<dbReference type="Proteomes" id="UP000014065">
    <property type="component" value="Unassembled WGS sequence"/>
</dbReference>
<dbReference type="PANTHER" id="PTHR43437">
    <property type="entry name" value="HYDROXYACYL-THIOESTER DEHYDRATASE TYPE 2, MITOCHONDRIAL-RELATED"/>
    <property type="match status" value="1"/>
</dbReference>
<dbReference type="GO" id="GO:0006633">
    <property type="term" value="P:fatty acid biosynthetic process"/>
    <property type="evidence" value="ECO:0007669"/>
    <property type="project" value="TreeGrafter"/>
</dbReference>